<dbReference type="PANTHER" id="PTHR45947">
    <property type="entry name" value="SULFOQUINOVOSYL TRANSFERASE SQD2"/>
    <property type="match status" value="1"/>
</dbReference>
<evidence type="ECO:0000259" key="3">
    <source>
        <dbReference type="Pfam" id="PF00534"/>
    </source>
</evidence>
<dbReference type="CDD" id="cd03801">
    <property type="entry name" value="GT4_PimA-like"/>
    <property type="match status" value="1"/>
</dbReference>
<evidence type="ECO:0000313" key="5">
    <source>
        <dbReference type="EMBL" id="QXT62949.1"/>
    </source>
</evidence>
<feature type="domain" description="Glycosyl transferase family 1" evidence="3">
    <location>
        <begin position="553"/>
        <end position="682"/>
    </location>
</feature>
<dbReference type="Pfam" id="PF00534">
    <property type="entry name" value="Glycos_transf_1"/>
    <property type="match status" value="1"/>
</dbReference>
<dbReference type="InterPro" id="IPR001296">
    <property type="entry name" value="Glyco_trans_1"/>
</dbReference>
<keyword evidence="1" id="KW-0328">Glycosyltransferase</keyword>
<evidence type="ECO:0000259" key="4">
    <source>
        <dbReference type="Pfam" id="PF13439"/>
    </source>
</evidence>
<dbReference type="InterPro" id="IPR050194">
    <property type="entry name" value="Glycosyltransferase_grp1"/>
</dbReference>
<name>A0ABX8SJ04_9ACTN</name>
<keyword evidence="6" id="KW-1185">Reference proteome</keyword>
<dbReference type="Pfam" id="PF13439">
    <property type="entry name" value="Glyco_transf_4"/>
    <property type="match status" value="2"/>
</dbReference>
<evidence type="ECO:0000256" key="2">
    <source>
        <dbReference type="ARBA" id="ARBA00022679"/>
    </source>
</evidence>
<dbReference type="Pfam" id="PF13692">
    <property type="entry name" value="Glyco_trans_1_4"/>
    <property type="match status" value="1"/>
</dbReference>
<dbReference type="RefSeq" id="WP_219082304.1">
    <property type="nucleotide sequence ID" value="NZ_CP079216.1"/>
</dbReference>
<dbReference type="Proteomes" id="UP000824504">
    <property type="component" value="Chromosome"/>
</dbReference>
<evidence type="ECO:0000256" key="1">
    <source>
        <dbReference type="ARBA" id="ARBA00022676"/>
    </source>
</evidence>
<gene>
    <name evidence="5" type="ORF">KDB89_00185</name>
</gene>
<organism evidence="5 6">
    <name type="scientific">Tessaracoccus palaemonis</name>
    <dbReference type="NCBI Taxonomy" id="2829499"/>
    <lineage>
        <taxon>Bacteria</taxon>
        <taxon>Bacillati</taxon>
        <taxon>Actinomycetota</taxon>
        <taxon>Actinomycetes</taxon>
        <taxon>Propionibacteriales</taxon>
        <taxon>Propionibacteriaceae</taxon>
        <taxon>Tessaracoccus</taxon>
    </lineage>
</organism>
<sequence>MSRLVFASNQGAVGGGEVMLLQLADAARSLGHDVTVVAPAAQPETLNLAAAQGFAAVGIHGRSARDYLLNLRAWDRSERSGLLWCNGLRPAFATAGRPGRVIHLHQQPRGPLQRMAASAAMQGAQRVLVPSQAMRLAVPSATMFANWTTELDLRHRIPGDDTVTVGFLGRLSPDKGVDVLARAIEALNTTRPGRFRLLLAGEGRFVDESDRAIVDAALGPIADVTVQAGWLDRADFFNQVDVAVFPSVWAEPFGLVAAEAMATGTPFVISDAGALPEVVGPDFPWIARSGDADDLARVIIAASENVDQTVTRAARSRWEDLYSPEAGRIRLEIMLAELDIRTPRVGTPHVALAHDYLTQRGGAERVVVAMDRAFPEAEISTSLYDPDATFPEVAAATIHTSPLNRVSGLRRNFRVGLPFFPWAFQNTPLDPTADAVIVSTTGFAHGIRTDKPKLVYCHSPARFLYLPEEYLGGPWWKSPKGWALQLVRPFLIWWDQRAAMTADKYLCNSTVVQRRIRDVYGIEATVLHPPAGLNPGGPTTSVPEIDGWPGHHLLVSRLMPYKNVDVAIDAFRGMPDERLVVVGRGPMRAALAADLPANVVMLEGLDDAQLRHLYATAKSVVAPSREDFGLTPVEGYGFGVPTLALRSGGYLDTVLDGVTGYFFEVATPKAVAAAVRHLAEHPLPSGPIREHAMLFSEEHFAAGLKHHLSDLLEQVA</sequence>
<accession>A0ABX8SJ04</accession>
<proteinExistence type="predicted"/>
<dbReference type="InterPro" id="IPR028098">
    <property type="entry name" value="Glyco_trans_4-like_N"/>
</dbReference>
<feature type="domain" description="Glycosyltransferase subfamily 4-like N-terminal" evidence="4">
    <location>
        <begin position="361"/>
        <end position="528"/>
    </location>
</feature>
<evidence type="ECO:0000313" key="6">
    <source>
        <dbReference type="Proteomes" id="UP000824504"/>
    </source>
</evidence>
<dbReference type="PANTHER" id="PTHR45947:SF13">
    <property type="entry name" value="TRANSFERASE"/>
    <property type="match status" value="1"/>
</dbReference>
<feature type="domain" description="Glycosyltransferase subfamily 4-like N-terminal" evidence="4">
    <location>
        <begin position="13"/>
        <end position="135"/>
    </location>
</feature>
<keyword evidence="2" id="KW-0808">Transferase</keyword>
<reference evidence="5 6" key="1">
    <citation type="submission" date="2021-07" db="EMBL/GenBank/DDBJ databases">
        <title>complete genome sequencing of Tessaracoccus sp.J1M15.</title>
        <authorList>
            <person name="Bae J.-W."/>
            <person name="Kim D.-y."/>
        </authorList>
    </citation>
    <scope>NUCLEOTIDE SEQUENCE [LARGE SCALE GENOMIC DNA]</scope>
    <source>
        <strain evidence="5 6">J1M15</strain>
    </source>
</reference>
<dbReference type="EMBL" id="CP079216">
    <property type="protein sequence ID" value="QXT62949.1"/>
    <property type="molecule type" value="Genomic_DNA"/>
</dbReference>
<protein>
    <submittedName>
        <fullName evidence="5">Glycosyltransferase</fullName>
    </submittedName>
</protein>